<dbReference type="Gene3D" id="3.40.50.2300">
    <property type="match status" value="1"/>
</dbReference>
<dbReference type="InterPro" id="IPR011006">
    <property type="entry name" value="CheY-like_superfamily"/>
</dbReference>
<evidence type="ECO:0000259" key="3">
    <source>
        <dbReference type="PROSITE" id="PS50110"/>
    </source>
</evidence>
<dbReference type="PANTHER" id="PTHR44591">
    <property type="entry name" value="STRESS RESPONSE REGULATOR PROTEIN 1"/>
    <property type="match status" value="1"/>
</dbReference>
<name>A0ABV2CNC2_9RHOO</name>
<comment type="caution">
    <text evidence="4">The sequence shown here is derived from an EMBL/GenBank/DDBJ whole genome shotgun (WGS) entry which is preliminary data.</text>
</comment>
<keyword evidence="1 2" id="KW-0597">Phosphoprotein</keyword>
<evidence type="ECO:0000256" key="2">
    <source>
        <dbReference type="PROSITE-ProRule" id="PRU00169"/>
    </source>
</evidence>
<gene>
    <name evidence="4" type="ORF">ABVT11_05835</name>
</gene>
<dbReference type="CDD" id="cd17569">
    <property type="entry name" value="REC_HupR-like"/>
    <property type="match status" value="1"/>
</dbReference>
<evidence type="ECO:0000256" key="1">
    <source>
        <dbReference type="ARBA" id="ARBA00022553"/>
    </source>
</evidence>
<sequence length="183" mass="20606">MSRILLIDDEIGILNALQRLLRKVPCTHAGRVFDLETECFTSPSEALRRILHTPFDLILSDYRMPEMDGVSLLVAARDVQPDAMRLILSGYADLNGLQRAINDACIHRFISKPWNDHELMATLGQSLAQRELMLENRRLADLMRLDIGEISAAEFEARALESVEPGITRVHWGPDGSVLLDDD</sequence>
<evidence type="ECO:0000313" key="5">
    <source>
        <dbReference type="Proteomes" id="UP001548590"/>
    </source>
</evidence>
<dbReference type="RefSeq" id="WP_345925663.1">
    <property type="nucleotide sequence ID" value="NZ_JBDIVF010000002.1"/>
</dbReference>
<dbReference type="PROSITE" id="PS50110">
    <property type="entry name" value="RESPONSE_REGULATORY"/>
    <property type="match status" value="1"/>
</dbReference>
<proteinExistence type="predicted"/>
<organism evidence="4 5">
    <name type="scientific">Uliginosibacterium paludis</name>
    <dbReference type="NCBI Taxonomy" id="1615952"/>
    <lineage>
        <taxon>Bacteria</taxon>
        <taxon>Pseudomonadati</taxon>
        <taxon>Pseudomonadota</taxon>
        <taxon>Betaproteobacteria</taxon>
        <taxon>Rhodocyclales</taxon>
        <taxon>Zoogloeaceae</taxon>
        <taxon>Uliginosibacterium</taxon>
    </lineage>
</organism>
<dbReference type="InterPro" id="IPR050595">
    <property type="entry name" value="Bact_response_regulator"/>
</dbReference>
<protein>
    <submittedName>
        <fullName evidence="4">Response regulator</fullName>
    </submittedName>
</protein>
<feature type="domain" description="Response regulatory" evidence="3">
    <location>
        <begin position="3"/>
        <end position="127"/>
    </location>
</feature>
<dbReference type="SUPFAM" id="SSF52172">
    <property type="entry name" value="CheY-like"/>
    <property type="match status" value="1"/>
</dbReference>
<dbReference type="SMART" id="SM00448">
    <property type="entry name" value="REC"/>
    <property type="match status" value="1"/>
</dbReference>
<dbReference type="PANTHER" id="PTHR44591:SF19">
    <property type="entry name" value="TWO-COMPONENT RESPONSE REGULATOR-RELATED"/>
    <property type="match status" value="1"/>
</dbReference>
<dbReference type="InterPro" id="IPR001789">
    <property type="entry name" value="Sig_transdc_resp-reg_receiver"/>
</dbReference>
<dbReference type="Pfam" id="PF00072">
    <property type="entry name" value="Response_reg"/>
    <property type="match status" value="1"/>
</dbReference>
<dbReference type="Proteomes" id="UP001548590">
    <property type="component" value="Unassembled WGS sequence"/>
</dbReference>
<evidence type="ECO:0000313" key="4">
    <source>
        <dbReference type="EMBL" id="MET1489338.1"/>
    </source>
</evidence>
<feature type="modified residue" description="4-aspartylphosphate" evidence="2">
    <location>
        <position position="61"/>
    </location>
</feature>
<dbReference type="EMBL" id="JBEWLZ010000003">
    <property type="protein sequence ID" value="MET1489338.1"/>
    <property type="molecule type" value="Genomic_DNA"/>
</dbReference>
<keyword evidence="5" id="KW-1185">Reference proteome</keyword>
<accession>A0ABV2CNC2</accession>
<reference evidence="4 5" key="1">
    <citation type="submission" date="2024-07" db="EMBL/GenBank/DDBJ databases">
        <title>Uliginosibacterium paludis KCTC:42655.</title>
        <authorList>
            <person name="Kim M.K."/>
        </authorList>
    </citation>
    <scope>NUCLEOTIDE SEQUENCE [LARGE SCALE GENOMIC DNA]</scope>
    <source>
        <strain evidence="4 5">KCTC 42655</strain>
    </source>
</reference>